<organism evidence="2 3">
    <name type="scientific">Halalkalibacter oceani</name>
    <dbReference type="NCBI Taxonomy" id="1653776"/>
    <lineage>
        <taxon>Bacteria</taxon>
        <taxon>Bacillati</taxon>
        <taxon>Bacillota</taxon>
        <taxon>Bacilli</taxon>
        <taxon>Bacillales</taxon>
        <taxon>Bacillaceae</taxon>
        <taxon>Halalkalibacter</taxon>
    </lineage>
</organism>
<dbReference type="PANTHER" id="PTHR36836:SF1">
    <property type="entry name" value="COLANIC ACID BIOSYNTHESIS PROTEIN WCAK"/>
    <property type="match status" value="1"/>
</dbReference>
<dbReference type="GO" id="GO:0016740">
    <property type="term" value="F:transferase activity"/>
    <property type="evidence" value="ECO:0007669"/>
    <property type="project" value="UniProtKB-KW"/>
</dbReference>
<dbReference type="PANTHER" id="PTHR36836">
    <property type="entry name" value="COLANIC ACID BIOSYNTHESIS PROTEIN WCAK"/>
    <property type="match status" value="1"/>
</dbReference>
<dbReference type="InterPro" id="IPR019896">
    <property type="entry name" value="Polysacch_pyruvyl_Trfase_CsaB"/>
</dbReference>
<keyword evidence="2" id="KW-0808">Transferase</keyword>
<dbReference type="Pfam" id="PF04230">
    <property type="entry name" value="PS_pyruv_trans"/>
    <property type="match status" value="1"/>
</dbReference>
<dbReference type="Proteomes" id="UP001139179">
    <property type="component" value="Unassembled WGS sequence"/>
</dbReference>
<reference evidence="2" key="1">
    <citation type="submission" date="2022-05" db="EMBL/GenBank/DDBJ databases">
        <title>Comparative Genomics of Spacecraft Associated Microbes.</title>
        <authorList>
            <person name="Tran M.T."/>
            <person name="Wright A."/>
            <person name="Seuylemezian A."/>
            <person name="Eisen J."/>
            <person name="Coil D."/>
        </authorList>
    </citation>
    <scope>NUCLEOTIDE SEQUENCE</scope>
    <source>
        <strain evidence="2">214.1.1</strain>
    </source>
</reference>
<dbReference type="NCBIfam" id="TIGR03609">
    <property type="entry name" value="S_layer_CsaB"/>
    <property type="match status" value="1"/>
</dbReference>
<dbReference type="RefSeq" id="WP_251224817.1">
    <property type="nucleotide sequence ID" value="NZ_JAMBOL010000029.1"/>
</dbReference>
<feature type="domain" description="Polysaccharide pyruvyl transferase" evidence="1">
    <location>
        <begin position="13"/>
        <end position="284"/>
    </location>
</feature>
<name>A0A9X2DVG6_9BACI</name>
<evidence type="ECO:0000259" key="1">
    <source>
        <dbReference type="Pfam" id="PF04230"/>
    </source>
</evidence>
<dbReference type="InterPro" id="IPR007345">
    <property type="entry name" value="Polysacch_pyruvyl_Trfase"/>
</dbReference>
<dbReference type="AlphaFoldDB" id="A0A9X2DVG6"/>
<sequence length="353" mass="39568">MRLVLSGYYGFDNVGDEAILYAIISALREADPAVEITVLSNQPEQTASKYQVKAVNRWKIKEIIRAIRSSDGVISGGGSLLQDKTGNRSVIYYSAVMWIAKWLRKPYYVYAQGIGPLQSKRNQAIVRRTLNGSRLLTVRDAESKQLLERIGVTKPIAQVPDPVLGLTPAQSEDRFVAAPYIAVSVRDWPSEHHFKQELAHSLDRLAAEGYPIVFVPMHGEHDAKASEETRQLMTAEATLAPHEATIMEKIKWITDSELLIGMRLHALIFAAVGDTPFVALSYDPKIDSFAKLCRQPVAAHVNEKWEADMLYEQADVQLSKREQAITDMQLYTKEARQKARQTAYDILQGKSSI</sequence>
<comment type="caution">
    <text evidence="2">The sequence shown here is derived from an EMBL/GenBank/DDBJ whole genome shotgun (WGS) entry which is preliminary data.</text>
</comment>
<protein>
    <submittedName>
        <fullName evidence="2">Polysaccharide pyruvyl transferase CsaB</fullName>
    </submittedName>
</protein>
<proteinExistence type="predicted"/>
<evidence type="ECO:0000313" key="3">
    <source>
        <dbReference type="Proteomes" id="UP001139179"/>
    </source>
</evidence>
<dbReference type="EMBL" id="JAMBOL010000029">
    <property type="protein sequence ID" value="MCM3716140.1"/>
    <property type="molecule type" value="Genomic_DNA"/>
</dbReference>
<evidence type="ECO:0000313" key="2">
    <source>
        <dbReference type="EMBL" id="MCM3716140.1"/>
    </source>
</evidence>
<keyword evidence="3" id="KW-1185">Reference proteome</keyword>
<dbReference type="SUPFAM" id="SSF53756">
    <property type="entry name" value="UDP-Glycosyltransferase/glycogen phosphorylase"/>
    <property type="match status" value="1"/>
</dbReference>
<accession>A0A9X2DVG6</accession>
<gene>
    <name evidence="2" type="primary">csaB</name>
    <name evidence="2" type="ORF">M3202_19025</name>
</gene>